<dbReference type="InterPro" id="IPR027417">
    <property type="entry name" value="P-loop_NTPase"/>
</dbReference>
<sequence length="291" mass="32830">MVARRLAFVNFKGGVGKTSLSVNIAAALALDLQKNVLLVDCDPQSNASIWLLGIRRWLQLRPEQSVCSMVQFPAPPIFDIVVKSVVQSDQGAVIIRPLDLIPAVYDWLDAEPNAGPPPYISFFQSLMSIESNYDFIIFDCPPNLYWQAQCALFSSTEIYVPCNPDELSRIGLDLLDRKLRQFQSDSRQVSRNISGYTFPIVRGIIFNAVNQSARTDSQDRISEKVRNLKEQSSVFDPDSLVFQISVRQTVQAGQAVHEERPVILDRQKSRLREDYLTLAQYIANLPVPRRG</sequence>
<proteinExistence type="predicted"/>
<dbReference type="AlphaFoldDB" id="A0A833GYR4"/>
<dbReference type="CDD" id="cd02042">
    <property type="entry name" value="ParAB_family"/>
    <property type="match status" value="1"/>
</dbReference>
<accession>A0A833GYR4</accession>
<protein>
    <submittedName>
        <fullName evidence="2">ParA family protein</fullName>
    </submittedName>
</protein>
<evidence type="ECO:0000313" key="2">
    <source>
        <dbReference type="EMBL" id="KAB2929966.1"/>
    </source>
</evidence>
<dbReference type="Gene3D" id="3.40.50.300">
    <property type="entry name" value="P-loop containing nucleotide triphosphate hydrolases"/>
    <property type="match status" value="1"/>
</dbReference>
<reference evidence="2 3" key="1">
    <citation type="submission" date="2019-10" db="EMBL/GenBank/DDBJ databases">
        <title>Extracellular Electron Transfer in a Candidatus Methanoperedens spp. Enrichment Culture.</title>
        <authorList>
            <person name="Berger S."/>
            <person name="Rangel Shaw D."/>
            <person name="Berben T."/>
            <person name="In 'T Zandt M."/>
            <person name="Frank J."/>
            <person name="Reimann J."/>
            <person name="Jetten M.S.M."/>
            <person name="Welte C.U."/>
        </authorList>
    </citation>
    <scope>NUCLEOTIDE SEQUENCE [LARGE SCALE GENOMIC DNA]</scope>
    <source>
        <strain evidence="2">SB12</strain>
    </source>
</reference>
<gene>
    <name evidence="2" type="ORF">F9K24_18205</name>
</gene>
<evidence type="ECO:0000313" key="3">
    <source>
        <dbReference type="Proteomes" id="UP000460298"/>
    </source>
</evidence>
<organism evidence="2 3">
    <name type="scientific">Leptonema illini</name>
    <dbReference type="NCBI Taxonomy" id="183"/>
    <lineage>
        <taxon>Bacteria</taxon>
        <taxon>Pseudomonadati</taxon>
        <taxon>Spirochaetota</taxon>
        <taxon>Spirochaetia</taxon>
        <taxon>Leptospirales</taxon>
        <taxon>Leptospiraceae</taxon>
        <taxon>Leptonema</taxon>
    </lineage>
</organism>
<dbReference type="InterPro" id="IPR025669">
    <property type="entry name" value="AAA_dom"/>
</dbReference>
<comment type="caution">
    <text evidence="2">The sequence shown here is derived from an EMBL/GenBank/DDBJ whole genome shotgun (WGS) entry which is preliminary data.</text>
</comment>
<feature type="domain" description="AAA" evidence="1">
    <location>
        <begin position="5"/>
        <end position="186"/>
    </location>
</feature>
<dbReference type="SUPFAM" id="SSF52540">
    <property type="entry name" value="P-loop containing nucleoside triphosphate hydrolases"/>
    <property type="match status" value="1"/>
</dbReference>
<dbReference type="InterPro" id="IPR050678">
    <property type="entry name" value="DNA_Partitioning_ATPase"/>
</dbReference>
<evidence type="ECO:0000259" key="1">
    <source>
        <dbReference type="Pfam" id="PF13614"/>
    </source>
</evidence>
<dbReference type="PANTHER" id="PTHR13696:SF52">
    <property type="entry name" value="PARA FAMILY PROTEIN CT_582"/>
    <property type="match status" value="1"/>
</dbReference>
<dbReference type="EMBL" id="WBUI01000024">
    <property type="protein sequence ID" value="KAB2929966.1"/>
    <property type="molecule type" value="Genomic_DNA"/>
</dbReference>
<dbReference type="PANTHER" id="PTHR13696">
    <property type="entry name" value="P-LOOP CONTAINING NUCLEOSIDE TRIPHOSPHATE HYDROLASE"/>
    <property type="match status" value="1"/>
</dbReference>
<dbReference type="Pfam" id="PF13614">
    <property type="entry name" value="AAA_31"/>
    <property type="match status" value="1"/>
</dbReference>
<dbReference type="Proteomes" id="UP000460298">
    <property type="component" value="Unassembled WGS sequence"/>
</dbReference>
<name>A0A833GYR4_9LEPT</name>